<evidence type="ECO:0000256" key="1">
    <source>
        <dbReference type="ARBA" id="ARBA00004167"/>
    </source>
</evidence>
<keyword evidence="2" id="KW-0812">Transmembrane</keyword>
<name>A0A2N5ZJE2_MUIH1</name>
<feature type="domain" description="Translocation and assembly module TamB C-terminal" evidence="5">
    <location>
        <begin position="910"/>
        <end position="1055"/>
    </location>
</feature>
<comment type="subcellular location">
    <subcellularLocation>
        <location evidence="1">Membrane</location>
        <topology evidence="1">Single-pass membrane protein</topology>
    </subcellularLocation>
</comment>
<proteinExistence type="predicted"/>
<keyword evidence="4" id="KW-0472">Membrane</keyword>
<evidence type="ECO:0000256" key="4">
    <source>
        <dbReference type="ARBA" id="ARBA00023136"/>
    </source>
</evidence>
<gene>
    <name evidence="6" type="ORF">C0601_03930</name>
</gene>
<keyword evidence="3" id="KW-1133">Transmembrane helix</keyword>
<protein>
    <recommendedName>
        <fullName evidence="5">Translocation and assembly module TamB C-terminal domain-containing protein</fullName>
    </recommendedName>
</protein>
<evidence type="ECO:0000256" key="2">
    <source>
        <dbReference type="ARBA" id="ARBA00022692"/>
    </source>
</evidence>
<accession>A0A2N5ZJE2</accession>
<dbReference type="GO" id="GO:0009306">
    <property type="term" value="P:protein secretion"/>
    <property type="evidence" value="ECO:0007669"/>
    <property type="project" value="InterPro"/>
</dbReference>
<organism evidence="6 7">
    <name type="scientific">Muiribacterium halophilum</name>
    <dbReference type="NCBI Taxonomy" id="2053465"/>
    <lineage>
        <taxon>Bacteria</taxon>
        <taxon>Candidatus Muiribacteriota</taxon>
        <taxon>Candidatus Muiribacteriia</taxon>
        <taxon>Candidatus Muiribacteriales</taxon>
        <taxon>Candidatus Muiribacteriaceae</taxon>
        <taxon>Candidatus Muiribacterium</taxon>
    </lineage>
</organism>
<evidence type="ECO:0000313" key="6">
    <source>
        <dbReference type="EMBL" id="PLX18732.1"/>
    </source>
</evidence>
<comment type="caution">
    <text evidence="6">The sequence shown here is derived from an EMBL/GenBank/DDBJ whole genome shotgun (WGS) entry which is preliminary data.</text>
</comment>
<reference evidence="6 7" key="1">
    <citation type="submission" date="2017-11" db="EMBL/GenBank/DDBJ databases">
        <title>Genome-resolved metagenomics identifies genetic mobility, metabolic interactions, and unexpected diversity in perchlorate-reducing communities.</title>
        <authorList>
            <person name="Barnum T.P."/>
            <person name="Figueroa I.A."/>
            <person name="Carlstrom C.I."/>
            <person name="Lucas L.N."/>
            <person name="Engelbrektson A.L."/>
            <person name="Coates J.D."/>
        </authorList>
    </citation>
    <scope>NUCLEOTIDE SEQUENCE [LARGE SCALE GENOMIC DNA]</scope>
    <source>
        <strain evidence="6">BM706</strain>
    </source>
</reference>
<sequence length="1055" mass="121806">MQKIIILTMIVLSLILLLFSFSISDEVEFFIRNQLKKNVKVLEDNGFDVKFKIKKAGALGIELNQIILSKKGLLDAKFDRLRISLDILRTISNLSYNIKLTFSNGELKGVVPSEQGSDLNSMKNLSIFFYNVDIDIKDLIYKGTKNNLVLNSCSGEFFPYIKSGKFFRLLSDNLKFIVRRTGNLLKGEIQLKEQKVKKYENFLRDFPSMKYGKGLFDAKLSFEFLNNKESLQGEVVFYDVDINFDNMPLTLKDFNGKILVEDDIRRFNKSSFLIKGKNYLMSGFRKSRHSMDLKLKDPDDDSNNFHIYGLDKSLKMDGNYKFGDYKINIVKDQDVKIQINSTNLNAIIYLSLQRLSGNFRVNFKDMLSFWGDYKFDKETFSFSTDRSFIRFAEKIFPFKLNYTGRLFFDIENVLEISLNPSKKDAEIILDLPFYKDDMHGEFDLNSRKISVSSENGYFSADFLDSLKIDADYRFKIDEIDAENIRVKAVEGEIILNSSEKLIKGIIKELALYDFSYKHLEYAFDLDRFCVNACSGEKTIEIKREQDEYYGEIKNLLYEGKIRKEKFSFNIKKALIGTTKKGFYLRPVLASFSFLERNMMYDTGEISFSKGTLEVEGLSFKDGYDTLKLSMLKDDKGINYEVEYLGNKPLKINDLITFNNKVLRIKGKDNNITGSMLFDNAQIDKFKDMTADGKFIFNGNEIELKDCFIKYNDANVSVNGKAYDMFSRYELFLDVKKGSKISIKKPEFSFEGNGDIKIDVKNDGAKIVYGVSGSLDQGTINIYKIPKDGNSLIPEFVDLTFSDLLLKYNGNTFKSKGKIDYSYNDNKNDVYIDVYEVKIDMLGNNFKVVEGVLSSVDIKDDTTEKKIRITGSSGSLDTEFKVNDATKEKVKKDRSFKDLSSYIWMDLLFSREIKDATIYVSIKGSALDRNTYFYSDPPMELDEIYEQLKATSIFSVLEANGNRSKLVNFLGAEKNLLKRFTKGFNFDSVDLKSDDDGVDLRIKKDLNERVSLNYNKGLIETEDSFGLEYKFNKNLFFESENKEKENRLKLKWKIEF</sequence>
<dbReference type="AlphaFoldDB" id="A0A2N5ZJE2"/>
<dbReference type="Proteomes" id="UP000234857">
    <property type="component" value="Unassembled WGS sequence"/>
</dbReference>
<evidence type="ECO:0000256" key="3">
    <source>
        <dbReference type="ARBA" id="ARBA00022989"/>
    </source>
</evidence>
<dbReference type="EMBL" id="PKTG01000053">
    <property type="protein sequence ID" value="PLX18732.1"/>
    <property type="molecule type" value="Genomic_DNA"/>
</dbReference>
<dbReference type="InterPro" id="IPR007452">
    <property type="entry name" value="TamB_C"/>
</dbReference>
<evidence type="ECO:0000259" key="5">
    <source>
        <dbReference type="Pfam" id="PF04357"/>
    </source>
</evidence>
<dbReference type="GO" id="GO:0005886">
    <property type="term" value="C:plasma membrane"/>
    <property type="evidence" value="ECO:0007669"/>
    <property type="project" value="InterPro"/>
</dbReference>
<dbReference type="Pfam" id="PF04357">
    <property type="entry name" value="TamB"/>
    <property type="match status" value="1"/>
</dbReference>
<evidence type="ECO:0000313" key="7">
    <source>
        <dbReference type="Proteomes" id="UP000234857"/>
    </source>
</evidence>